<dbReference type="AlphaFoldDB" id="A0A8X6IN16"/>
<dbReference type="Proteomes" id="UP000887116">
    <property type="component" value="Unassembled WGS sequence"/>
</dbReference>
<proteinExistence type="predicted"/>
<evidence type="ECO:0000313" key="1">
    <source>
        <dbReference type="EMBL" id="GFQ97607.1"/>
    </source>
</evidence>
<evidence type="ECO:0000313" key="2">
    <source>
        <dbReference type="Proteomes" id="UP000887116"/>
    </source>
</evidence>
<dbReference type="EMBL" id="BMAO01014859">
    <property type="protein sequence ID" value="GFQ97607.1"/>
    <property type="molecule type" value="Genomic_DNA"/>
</dbReference>
<protein>
    <submittedName>
        <fullName evidence="1">Uncharacterized protein</fullName>
    </submittedName>
</protein>
<reference evidence="1" key="1">
    <citation type="submission" date="2020-07" db="EMBL/GenBank/DDBJ databases">
        <title>Multicomponent nature underlies the extraordinary mechanical properties of spider dragline silk.</title>
        <authorList>
            <person name="Kono N."/>
            <person name="Nakamura H."/>
            <person name="Mori M."/>
            <person name="Yoshida Y."/>
            <person name="Ohtoshi R."/>
            <person name="Malay A.D."/>
            <person name="Moran D.A.P."/>
            <person name="Tomita M."/>
            <person name="Numata K."/>
            <person name="Arakawa K."/>
        </authorList>
    </citation>
    <scope>NUCLEOTIDE SEQUENCE</scope>
</reference>
<gene>
    <name evidence="1" type="primary">X975_18048</name>
    <name evidence="1" type="ORF">TNCT_631331</name>
</gene>
<organism evidence="1 2">
    <name type="scientific">Trichonephila clavata</name>
    <name type="common">Joro spider</name>
    <name type="synonym">Nephila clavata</name>
    <dbReference type="NCBI Taxonomy" id="2740835"/>
    <lineage>
        <taxon>Eukaryota</taxon>
        <taxon>Metazoa</taxon>
        <taxon>Ecdysozoa</taxon>
        <taxon>Arthropoda</taxon>
        <taxon>Chelicerata</taxon>
        <taxon>Arachnida</taxon>
        <taxon>Araneae</taxon>
        <taxon>Araneomorphae</taxon>
        <taxon>Entelegynae</taxon>
        <taxon>Araneoidea</taxon>
        <taxon>Nephilidae</taxon>
        <taxon>Trichonephila</taxon>
    </lineage>
</organism>
<keyword evidence="2" id="KW-1185">Reference proteome</keyword>
<accession>A0A8X6IN16</accession>
<comment type="caution">
    <text evidence="1">The sequence shown here is derived from an EMBL/GenBank/DDBJ whole genome shotgun (WGS) entry which is preliminary data.</text>
</comment>
<sequence>MNVSLCSVEYGDFCLYLELDSKIDKSELPSAQIRTIAYETIERRYLSNFWTHVYTDGSMMERGIGVGNHFAFYKAVGRDTTYFDG</sequence>
<name>A0A8X6IN16_TRICU</name>
<dbReference type="OrthoDB" id="6434968at2759"/>